<name>A0A0L6UUZ5_9BASI</name>
<evidence type="ECO:0000313" key="1">
    <source>
        <dbReference type="EMBL" id="KNZ52333.1"/>
    </source>
</evidence>
<organism evidence="1 2">
    <name type="scientific">Puccinia sorghi</name>
    <dbReference type="NCBI Taxonomy" id="27349"/>
    <lineage>
        <taxon>Eukaryota</taxon>
        <taxon>Fungi</taxon>
        <taxon>Dikarya</taxon>
        <taxon>Basidiomycota</taxon>
        <taxon>Pucciniomycotina</taxon>
        <taxon>Pucciniomycetes</taxon>
        <taxon>Pucciniales</taxon>
        <taxon>Pucciniaceae</taxon>
        <taxon>Puccinia</taxon>
    </lineage>
</organism>
<feature type="non-terminal residue" evidence="1">
    <location>
        <position position="244"/>
    </location>
</feature>
<dbReference type="EMBL" id="LAVV01008629">
    <property type="protein sequence ID" value="KNZ52333.1"/>
    <property type="molecule type" value="Genomic_DNA"/>
</dbReference>
<comment type="caution">
    <text evidence="1">The sequence shown here is derived from an EMBL/GenBank/DDBJ whole genome shotgun (WGS) entry which is preliminary data.</text>
</comment>
<dbReference type="VEuPathDB" id="FungiDB:VP01_3614g2"/>
<reference evidence="1 2" key="1">
    <citation type="submission" date="2015-08" db="EMBL/GenBank/DDBJ databases">
        <title>Next Generation Sequencing and Analysis of the Genome of Puccinia sorghi L Schw, the Causal Agent of Maize Common Rust.</title>
        <authorList>
            <person name="Rochi L."/>
            <person name="Burguener G."/>
            <person name="Darino M."/>
            <person name="Turjanski A."/>
            <person name="Kreff E."/>
            <person name="Dieguez M.J."/>
            <person name="Sacco F."/>
        </authorList>
    </citation>
    <scope>NUCLEOTIDE SEQUENCE [LARGE SCALE GENOMIC DNA]</scope>
    <source>
        <strain evidence="1 2">RO10H11247</strain>
    </source>
</reference>
<accession>A0A0L6UUZ5</accession>
<dbReference type="AlphaFoldDB" id="A0A0L6UUZ5"/>
<gene>
    <name evidence="1" type="ORF">VP01_3614g2</name>
</gene>
<proteinExistence type="predicted"/>
<dbReference type="OrthoDB" id="2504878at2759"/>
<evidence type="ECO:0000313" key="2">
    <source>
        <dbReference type="Proteomes" id="UP000037035"/>
    </source>
</evidence>
<sequence length="244" mass="28208">MRFPGEKRRTQPGDSIRILENLKVDIFAELNPLVESFHEGVWLKELINEMWKLKIESTNHFIDDEELNKQLTVDNKKFKELFCTNNLIDNKGLNDKLNKFGSNSKTQNIDLRTKGIRQEIKSNNIKMTLVKTHEIIADVLTKPTPIESLKNLIKTTCQKKAQLIIKHLIDQLNNTQYFHTQLNQPHFPRLSKSPSPFKSLSSFLIPSSFLFLFFSSNSTSSLFFHLLSSLSSNSFHLLIASKKF</sequence>
<dbReference type="Proteomes" id="UP000037035">
    <property type="component" value="Unassembled WGS sequence"/>
</dbReference>
<protein>
    <submittedName>
        <fullName evidence="1">Uncharacterized protein</fullName>
    </submittedName>
</protein>
<keyword evidence="2" id="KW-1185">Reference proteome</keyword>